<dbReference type="Proteomes" id="UP000549971">
    <property type="component" value="Unassembled WGS sequence"/>
</dbReference>
<evidence type="ECO:0008006" key="4">
    <source>
        <dbReference type="Google" id="ProtNLM"/>
    </source>
</evidence>
<dbReference type="RefSeq" id="WP_238356136.1">
    <property type="nucleotide sequence ID" value="NZ_JACHMY010000001.1"/>
</dbReference>
<organism evidence="2 3">
    <name type="scientific">Kribbella italica</name>
    <dbReference type="NCBI Taxonomy" id="1540520"/>
    <lineage>
        <taxon>Bacteria</taxon>
        <taxon>Bacillati</taxon>
        <taxon>Actinomycetota</taxon>
        <taxon>Actinomycetes</taxon>
        <taxon>Propionibacteriales</taxon>
        <taxon>Kribbellaceae</taxon>
        <taxon>Kribbella</taxon>
    </lineage>
</organism>
<proteinExistence type="predicted"/>
<name>A0A7W9JAL4_9ACTN</name>
<evidence type="ECO:0000256" key="1">
    <source>
        <dbReference type="SAM" id="MobiDB-lite"/>
    </source>
</evidence>
<keyword evidence="3" id="KW-1185">Reference proteome</keyword>
<feature type="compositionally biased region" description="Basic and acidic residues" evidence="1">
    <location>
        <begin position="9"/>
        <end position="26"/>
    </location>
</feature>
<evidence type="ECO:0000313" key="3">
    <source>
        <dbReference type="Proteomes" id="UP000549971"/>
    </source>
</evidence>
<accession>A0A7W9JAL4</accession>
<protein>
    <recommendedName>
        <fullName evidence="4">XRE family transcriptional regulator</fullName>
    </recommendedName>
</protein>
<dbReference type="Gene3D" id="1.25.40.10">
    <property type="entry name" value="Tetratricopeptide repeat domain"/>
    <property type="match status" value="1"/>
</dbReference>
<comment type="caution">
    <text evidence="2">The sequence shown here is derived from an EMBL/GenBank/DDBJ whole genome shotgun (WGS) entry which is preliminary data.</text>
</comment>
<sequence>MSEVNGLLRDARERTPSRRAPGEHMSRGELAEAVCGWLWETTGIEYDLDGHYIAKLERGVVRWPGAAYRAGLRQILNVATDNELGFSPGSRPGLGELDTSISSMVGLDDEMVRTADESVSILPLAETSNVGELTVEQLQADIDRVCRQYLRVPTKGLFLRTRAIRDRAFELLAGRQSPTQTRDLYSAAGWALTILGWMSVDLGRPDLAENHTRTAWACAEAADHGDLRAWVRATQHTAAFWQDDFTRAAEYAESGLRHAVGSSKLFLSSALAVDLARAGRIDQARTALADAQRISAPPGGQELFGFLLCTPARAEGLWSDAHLALGQARETLSCAEHSTALFERAPDSKRNAGAERMVRLQQVKAHLELGELDGALESLKPVLDTPIEFRVRPLIHRISEISAMTRTDRYTGEALAAQIHVATRTFLRLPKRPQPEPLADTA</sequence>
<dbReference type="AlphaFoldDB" id="A0A7W9JAL4"/>
<feature type="region of interest" description="Disordered" evidence="1">
    <location>
        <begin position="1"/>
        <end position="26"/>
    </location>
</feature>
<evidence type="ECO:0000313" key="2">
    <source>
        <dbReference type="EMBL" id="MBB5838227.1"/>
    </source>
</evidence>
<dbReference type="InterPro" id="IPR011990">
    <property type="entry name" value="TPR-like_helical_dom_sf"/>
</dbReference>
<dbReference type="EMBL" id="JACHMY010000001">
    <property type="protein sequence ID" value="MBB5838227.1"/>
    <property type="molecule type" value="Genomic_DNA"/>
</dbReference>
<reference evidence="2 3" key="1">
    <citation type="submission" date="2020-08" db="EMBL/GenBank/DDBJ databases">
        <title>Sequencing the genomes of 1000 actinobacteria strains.</title>
        <authorList>
            <person name="Klenk H.-P."/>
        </authorList>
    </citation>
    <scope>NUCLEOTIDE SEQUENCE [LARGE SCALE GENOMIC DNA]</scope>
    <source>
        <strain evidence="2 3">DSM 28967</strain>
    </source>
</reference>
<gene>
    <name evidence="2" type="ORF">HDA39_004961</name>
</gene>